<dbReference type="HOGENOM" id="CLU_101447_0_0_1"/>
<dbReference type="OrthoDB" id="3061861at2759"/>
<evidence type="ECO:0000313" key="2">
    <source>
        <dbReference type="Proteomes" id="UP000054477"/>
    </source>
</evidence>
<reference evidence="1 2" key="1">
    <citation type="submission" date="2014-04" db="EMBL/GenBank/DDBJ databases">
        <authorList>
            <consortium name="DOE Joint Genome Institute"/>
            <person name="Kuo A."/>
            <person name="Kohler A."/>
            <person name="Nagy L.G."/>
            <person name="Floudas D."/>
            <person name="Copeland A."/>
            <person name="Barry K.W."/>
            <person name="Cichocki N."/>
            <person name="Veneault-Fourrey C."/>
            <person name="LaButti K."/>
            <person name="Lindquist E.A."/>
            <person name="Lipzen A."/>
            <person name="Lundell T."/>
            <person name="Morin E."/>
            <person name="Murat C."/>
            <person name="Sun H."/>
            <person name="Tunlid A."/>
            <person name="Henrissat B."/>
            <person name="Grigoriev I.V."/>
            <person name="Hibbett D.S."/>
            <person name="Martin F."/>
            <person name="Nordberg H.P."/>
            <person name="Cantor M.N."/>
            <person name="Hua S.X."/>
        </authorList>
    </citation>
    <scope>NUCLEOTIDE SEQUENCE [LARGE SCALE GENOMIC DNA]</scope>
    <source>
        <strain evidence="1 2">LaAM-08-1</strain>
    </source>
</reference>
<dbReference type="EMBL" id="KN839513">
    <property type="protein sequence ID" value="KIJ89679.1"/>
    <property type="molecule type" value="Genomic_DNA"/>
</dbReference>
<accession>A0A0C9WGM0</accession>
<evidence type="ECO:0000313" key="1">
    <source>
        <dbReference type="EMBL" id="KIJ89679.1"/>
    </source>
</evidence>
<reference evidence="2" key="2">
    <citation type="submission" date="2015-01" db="EMBL/GenBank/DDBJ databases">
        <title>Evolutionary Origins and Diversification of the Mycorrhizal Mutualists.</title>
        <authorList>
            <consortium name="DOE Joint Genome Institute"/>
            <consortium name="Mycorrhizal Genomics Consortium"/>
            <person name="Kohler A."/>
            <person name="Kuo A."/>
            <person name="Nagy L.G."/>
            <person name="Floudas D."/>
            <person name="Copeland A."/>
            <person name="Barry K.W."/>
            <person name="Cichocki N."/>
            <person name="Veneault-Fourrey C."/>
            <person name="LaButti K."/>
            <person name="Lindquist E.A."/>
            <person name="Lipzen A."/>
            <person name="Lundell T."/>
            <person name="Morin E."/>
            <person name="Murat C."/>
            <person name="Riley R."/>
            <person name="Ohm R."/>
            <person name="Sun H."/>
            <person name="Tunlid A."/>
            <person name="Henrissat B."/>
            <person name="Grigoriev I.V."/>
            <person name="Hibbett D.S."/>
            <person name="Martin F."/>
        </authorList>
    </citation>
    <scope>NUCLEOTIDE SEQUENCE [LARGE SCALE GENOMIC DNA]</scope>
    <source>
        <strain evidence="2">LaAM-08-1</strain>
    </source>
</reference>
<sequence>MHVESRGVPWTKLDFQVGTQVRNKYSQSCQKILTHWNLLFKPWNTLFRKFKGGPDWIVERELAEGALKTWRANVREEHDQYQYVNSSLVELNVTEQQPTAPPPLRPMIKEICANSGAAFTGLGRHLANDLCYHLVIHPATPAIYICQDDTRFKGLLNGIPEYLKCFTEPGYLSAMAGSCGVDQENPFRFNENSNRLYMHCYVDVFRRCSKLVPEDVYLKYLYQGLLDPRHTIGELLCSN</sequence>
<organism evidence="1 2">
    <name type="scientific">Laccaria amethystina LaAM-08-1</name>
    <dbReference type="NCBI Taxonomy" id="1095629"/>
    <lineage>
        <taxon>Eukaryota</taxon>
        <taxon>Fungi</taxon>
        <taxon>Dikarya</taxon>
        <taxon>Basidiomycota</taxon>
        <taxon>Agaricomycotina</taxon>
        <taxon>Agaricomycetes</taxon>
        <taxon>Agaricomycetidae</taxon>
        <taxon>Agaricales</taxon>
        <taxon>Agaricineae</taxon>
        <taxon>Hydnangiaceae</taxon>
        <taxon>Laccaria</taxon>
    </lineage>
</organism>
<gene>
    <name evidence="1" type="ORF">K443DRAFT_117659</name>
</gene>
<proteinExistence type="predicted"/>
<keyword evidence="2" id="KW-1185">Reference proteome</keyword>
<dbReference type="Proteomes" id="UP000054477">
    <property type="component" value="Unassembled WGS sequence"/>
</dbReference>
<name>A0A0C9WGM0_9AGAR</name>
<dbReference type="AlphaFoldDB" id="A0A0C9WGM0"/>
<protein>
    <submittedName>
        <fullName evidence="1">Uncharacterized protein</fullName>
    </submittedName>
</protein>